<dbReference type="Proteomes" id="UP000271098">
    <property type="component" value="Unassembled WGS sequence"/>
</dbReference>
<protein>
    <submittedName>
        <fullName evidence="4">G_PROTEIN_RECEP_F1_2 domain-containing protein</fullName>
    </submittedName>
</protein>
<dbReference type="EMBL" id="UYRT01078932">
    <property type="protein sequence ID" value="VDN19577.1"/>
    <property type="molecule type" value="Genomic_DNA"/>
</dbReference>
<dbReference type="InterPro" id="IPR053219">
    <property type="entry name" value="GPCR_Dmsr-1"/>
</dbReference>
<dbReference type="Pfam" id="PF10324">
    <property type="entry name" value="7TM_GPCR_Srw"/>
    <property type="match status" value="1"/>
</dbReference>
<evidence type="ECO:0000256" key="1">
    <source>
        <dbReference type="SAM" id="Phobius"/>
    </source>
</evidence>
<dbReference type="InterPro" id="IPR019427">
    <property type="entry name" value="7TM_GPCR_serpentine_rcpt_Srw"/>
</dbReference>
<sequence length="69" mass="7899">MAHQLTELPQGVLAMLNAMHTNDVHTVLYKNLANLLDLLSLINCYVGFITYCFLSSKYRQTFLVMFIDS</sequence>
<name>A0A183DTB2_9BILA</name>
<evidence type="ECO:0000313" key="2">
    <source>
        <dbReference type="EMBL" id="VDN19577.1"/>
    </source>
</evidence>
<evidence type="ECO:0000313" key="3">
    <source>
        <dbReference type="Proteomes" id="UP000271098"/>
    </source>
</evidence>
<dbReference type="Gene3D" id="1.20.1070.10">
    <property type="entry name" value="Rhodopsin 7-helix transmembrane proteins"/>
    <property type="match status" value="1"/>
</dbReference>
<organism evidence="4">
    <name type="scientific">Gongylonema pulchrum</name>
    <dbReference type="NCBI Taxonomy" id="637853"/>
    <lineage>
        <taxon>Eukaryota</taxon>
        <taxon>Metazoa</taxon>
        <taxon>Ecdysozoa</taxon>
        <taxon>Nematoda</taxon>
        <taxon>Chromadorea</taxon>
        <taxon>Rhabditida</taxon>
        <taxon>Spirurina</taxon>
        <taxon>Spiruromorpha</taxon>
        <taxon>Spiruroidea</taxon>
        <taxon>Gongylonematidae</taxon>
        <taxon>Gongylonema</taxon>
    </lineage>
</organism>
<keyword evidence="1" id="KW-0812">Transmembrane</keyword>
<dbReference type="WBParaSite" id="GPUH_0001196701-mRNA-1">
    <property type="protein sequence ID" value="GPUH_0001196701-mRNA-1"/>
    <property type="gene ID" value="GPUH_0001196701"/>
</dbReference>
<feature type="transmembrane region" description="Helical" evidence="1">
    <location>
        <begin position="32"/>
        <end position="54"/>
    </location>
</feature>
<reference evidence="4" key="1">
    <citation type="submission" date="2016-06" db="UniProtKB">
        <authorList>
            <consortium name="WormBaseParasite"/>
        </authorList>
    </citation>
    <scope>IDENTIFICATION</scope>
</reference>
<dbReference type="GO" id="GO:0008528">
    <property type="term" value="F:G protein-coupled peptide receptor activity"/>
    <property type="evidence" value="ECO:0007669"/>
    <property type="project" value="InterPro"/>
</dbReference>
<dbReference type="GO" id="GO:0005886">
    <property type="term" value="C:plasma membrane"/>
    <property type="evidence" value="ECO:0007669"/>
    <property type="project" value="TreeGrafter"/>
</dbReference>
<dbReference type="SUPFAM" id="SSF81321">
    <property type="entry name" value="Family A G protein-coupled receptor-like"/>
    <property type="match status" value="1"/>
</dbReference>
<accession>A0A183DTB2</accession>
<keyword evidence="3" id="KW-1185">Reference proteome</keyword>
<proteinExistence type="predicted"/>
<reference evidence="2 3" key="2">
    <citation type="submission" date="2018-11" db="EMBL/GenBank/DDBJ databases">
        <authorList>
            <consortium name="Pathogen Informatics"/>
        </authorList>
    </citation>
    <scope>NUCLEOTIDE SEQUENCE [LARGE SCALE GENOMIC DNA]</scope>
</reference>
<gene>
    <name evidence="2" type="ORF">GPUH_LOCUS11953</name>
</gene>
<dbReference type="PANTHER" id="PTHR46273:SF4">
    <property type="entry name" value="AT19640P"/>
    <property type="match status" value="1"/>
</dbReference>
<keyword evidence="1" id="KW-0472">Membrane</keyword>
<keyword evidence="1" id="KW-1133">Transmembrane helix</keyword>
<dbReference type="PANTHER" id="PTHR46273">
    <property type="entry name" value="MYOSUPPRESSIN RECEPTOR 1, ISOFORM B-RELATED"/>
    <property type="match status" value="1"/>
</dbReference>
<evidence type="ECO:0000313" key="4">
    <source>
        <dbReference type="WBParaSite" id="GPUH_0001196701-mRNA-1"/>
    </source>
</evidence>
<dbReference type="AlphaFoldDB" id="A0A183DTB2"/>